<dbReference type="PANTHER" id="PTHR43406:SF1">
    <property type="entry name" value="TRYPTOPHAN SYNTHASE ALPHA CHAIN, CHLOROPLASTIC"/>
    <property type="match status" value="1"/>
</dbReference>
<dbReference type="EC" id="4.2.1.20" evidence="9"/>
<comment type="catalytic activity">
    <reaction evidence="8 9">
        <text>(1S,2R)-1-C-(indol-3-yl)glycerol 3-phosphate + L-serine = D-glyceraldehyde 3-phosphate + L-tryptophan + H2O</text>
        <dbReference type="Rhea" id="RHEA:10532"/>
        <dbReference type="ChEBI" id="CHEBI:15377"/>
        <dbReference type="ChEBI" id="CHEBI:33384"/>
        <dbReference type="ChEBI" id="CHEBI:57912"/>
        <dbReference type="ChEBI" id="CHEBI:58866"/>
        <dbReference type="ChEBI" id="CHEBI:59776"/>
        <dbReference type="EC" id="4.2.1.20"/>
    </reaction>
</comment>
<keyword evidence="7 9" id="KW-0456">Lyase</keyword>
<evidence type="ECO:0000256" key="8">
    <source>
        <dbReference type="ARBA" id="ARBA00049047"/>
    </source>
</evidence>
<dbReference type="RefSeq" id="WP_066797153.1">
    <property type="nucleotide sequence ID" value="NZ_CP014279.1"/>
</dbReference>
<evidence type="ECO:0000256" key="4">
    <source>
        <dbReference type="ARBA" id="ARBA00022605"/>
    </source>
</evidence>
<comment type="similarity">
    <text evidence="9 10">Belongs to the TrpA family.</text>
</comment>
<dbReference type="NCBIfam" id="TIGR00262">
    <property type="entry name" value="trpA"/>
    <property type="match status" value="1"/>
</dbReference>
<dbReference type="Pfam" id="PF00290">
    <property type="entry name" value="Trp_syntA"/>
    <property type="match status" value="1"/>
</dbReference>
<organism evidence="11 12">
    <name type="scientific">Corynebacterium stationis</name>
    <dbReference type="NCBI Taxonomy" id="1705"/>
    <lineage>
        <taxon>Bacteria</taxon>
        <taxon>Bacillati</taxon>
        <taxon>Actinomycetota</taxon>
        <taxon>Actinomycetes</taxon>
        <taxon>Mycobacteriales</taxon>
        <taxon>Corynebacteriaceae</taxon>
        <taxon>Corynebacterium</taxon>
    </lineage>
</organism>
<evidence type="ECO:0000256" key="6">
    <source>
        <dbReference type="ARBA" id="ARBA00023141"/>
    </source>
</evidence>
<dbReference type="AlphaFoldDB" id="A0A0X8VG58"/>
<comment type="pathway">
    <text evidence="2 9">Amino-acid biosynthesis; L-tryptophan biosynthesis; L-tryptophan from chorismate: step 5/5.</text>
</comment>
<dbReference type="FunFam" id="3.20.20.70:FF:000037">
    <property type="entry name" value="Tryptophan synthase alpha chain"/>
    <property type="match status" value="1"/>
</dbReference>
<keyword evidence="5 9" id="KW-0822">Tryptophan biosynthesis</keyword>
<dbReference type="PROSITE" id="PS00167">
    <property type="entry name" value="TRP_SYNTHASE_ALPHA"/>
    <property type="match status" value="1"/>
</dbReference>
<gene>
    <name evidence="9" type="primary">trpA</name>
    <name evidence="11" type="ORF">AYJ05_09695</name>
</gene>
<dbReference type="Gene3D" id="3.20.20.70">
    <property type="entry name" value="Aldolase class I"/>
    <property type="match status" value="1"/>
</dbReference>
<dbReference type="SUPFAM" id="SSF51366">
    <property type="entry name" value="Ribulose-phoshate binding barrel"/>
    <property type="match status" value="1"/>
</dbReference>
<evidence type="ECO:0000256" key="9">
    <source>
        <dbReference type="HAMAP-Rule" id="MF_00131"/>
    </source>
</evidence>
<evidence type="ECO:0000256" key="3">
    <source>
        <dbReference type="ARBA" id="ARBA00011270"/>
    </source>
</evidence>
<dbReference type="OrthoDB" id="9804578at2"/>
<protein>
    <recommendedName>
        <fullName evidence="9">Tryptophan synthase alpha chain</fullName>
        <ecNumber evidence="9">4.2.1.20</ecNumber>
    </recommendedName>
</protein>
<dbReference type="PANTHER" id="PTHR43406">
    <property type="entry name" value="TRYPTOPHAN SYNTHASE, ALPHA CHAIN"/>
    <property type="match status" value="1"/>
</dbReference>
<sequence length="287" mass="30239">MTTTRDGASRFEALFAALDEKNEGAFVPFLMLNDPTAEDSMEIIRTVVEAGADVLELGVPFSDPVADGPTIQGSHIRALDNGATVDNSLNLVRQIREEFPDTPVGMLIYGNVPFTRGLDKFYEEFGAAGADAILIPDVPVREGAPFAAAAEKAGVAPVFIAPARASERTLEGVAKYSKGYIYAVSRDGVTGTEQESQTLGLDEVVANIHRYNGAPALLGFGISTPEHVAEAIAAGAAGAITGSAITKIVNGYVSRETEDSPAVITNMEALKKEITEYVSAMKAATKK</sequence>
<dbReference type="InterPro" id="IPR013785">
    <property type="entry name" value="Aldolase_TIM"/>
</dbReference>
<dbReference type="InterPro" id="IPR011060">
    <property type="entry name" value="RibuloseP-bd_barrel"/>
</dbReference>
<comment type="subunit">
    <text evidence="3 9">Tetramer of two alpha and two beta chains.</text>
</comment>
<keyword evidence="6 9" id="KW-0057">Aromatic amino acid biosynthesis</keyword>
<dbReference type="EMBL" id="LSTQ01000012">
    <property type="protein sequence ID" value="OAH29660.1"/>
    <property type="molecule type" value="Genomic_DNA"/>
</dbReference>
<evidence type="ECO:0000256" key="2">
    <source>
        <dbReference type="ARBA" id="ARBA00004733"/>
    </source>
</evidence>
<feature type="active site" description="Proton acceptor" evidence="9">
    <location>
        <position position="56"/>
    </location>
</feature>
<keyword evidence="4 9" id="KW-0028">Amino-acid biosynthesis</keyword>
<dbReference type="HAMAP" id="MF_00131">
    <property type="entry name" value="Trp_synth_alpha"/>
    <property type="match status" value="1"/>
</dbReference>
<evidence type="ECO:0000313" key="12">
    <source>
        <dbReference type="Proteomes" id="UP000076947"/>
    </source>
</evidence>
<dbReference type="InterPro" id="IPR002028">
    <property type="entry name" value="Trp_synthase_suA"/>
</dbReference>
<evidence type="ECO:0000256" key="1">
    <source>
        <dbReference type="ARBA" id="ARBA00003365"/>
    </source>
</evidence>
<dbReference type="Proteomes" id="UP000076947">
    <property type="component" value="Unassembled WGS sequence"/>
</dbReference>
<proteinExistence type="inferred from homology"/>
<name>A0A0X8VG58_9CORY</name>
<accession>A0A0X8VG58</accession>
<evidence type="ECO:0000256" key="5">
    <source>
        <dbReference type="ARBA" id="ARBA00022822"/>
    </source>
</evidence>
<dbReference type="STRING" id="1705.CA21670_12265"/>
<dbReference type="GO" id="GO:0004834">
    <property type="term" value="F:tryptophan synthase activity"/>
    <property type="evidence" value="ECO:0007669"/>
    <property type="project" value="UniProtKB-UniRule"/>
</dbReference>
<keyword evidence="12" id="KW-1185">Reference proteome</keyword>
<evidence type="ECO:0000256" key="7">
    <source>
        <dbReference type="ARBA" id="ARBA00023239"/>
    </source>
</evidence>
<evidence type="ECO:0000313" key="11">
    <source>
        <dbReference type="EMBL" id="OAH29660.1"/>
    </source>
</evidence>
<comment type="function">
    <text evidence="1 9">The alpha subunit is responsible for the aldol cleavage of indoleglycerol phosphate to indole and glyceraldehyde 3-phosphate.</text>
</comment>
<dbReference type="GO" id="GO:0005829">
    <property type="term" value="C:cytosol"/>
    <property type="evidence" value="ECO:0007669"/>
    <property type="project" value="TreeGrafter"/>
</dbReference>
<evidence type="ECO:0000256" key="10">
    <source>
        <dbReference type="RuleBase" id="RU003662"/>
    </source>
</evidence>
<comment type="caution">
    <text evidence="11">The sequence shown here is derived from an EMBL/GenBank/DDBJ whole genome shotgun (WGS) entry which is preliminary data.</text>
</comment>
<feature type="active site" description="Proton acceptor" evidence="9">
    <location>
        <position position="67"/>
    </location>
</feature>
<dbReference type="InterPro" id="IPR018204">
    <property type="entry name" value="Trp_synthase_alpha_AS"/>
</dbReference>
<reference evidence="12" key="1">
    <citation type="submission" date="2016-02" db="EMBL/GenBank/DDBJ databases">
        <authorList>
            <person name="Kaur G."/>
            <person name="Nair G.R."/>
            <person name="Mayilraj S."/>
        </authorList>
    </citation>
    <scope>NUCLEOTIDE SEQUENCE [LARGE SCALE GENOMIC DNA]</scope>
    <source>
        <strain evidence="12">GA-15</strain>
    </source>
</reference>
<dbReference type="UniPathway" id="UPA00035">
    <property type="reaction ID" value="UER00044"/>
</dbReference>
<dbReference type="CDD" id="cd04724">
    <property type="entry name" value="Tryptophan_synthase_alpha"/>
    <property type="match status" value="1"/>
</dbReference>